<comment type="caution">
    <text evidence="3">The sequence shown here is derived from an EMBL/GenBank/DDBJ whole genome shotgun (WGS) entry which is preliminary data.</text>
</comment>
<dbReference type="GO" id="GO:0005829">
    <property type="term" value="C:cytosol"/>
    <property type="evidence" value="ECO:0007669"/>
    <property type="project" value="TreeGrafter"/>
</dbReference>
<sequence length="919" mass="106941">MIPELRTAILNTDTADKHDLILYELKRMFAYLLESERRSYNPKSFCKVYTMDGLQSLNTGDQKDMTEFFTDLITKLEEMSDDLKQLVRDLFCGILTNIVISFDCPHISRKLEEFYTVRCQVADMKDVHESLAELTVKDTLEGDNMYTCSKCSKKVRAEKRVCFRKLPKILCLNTMRYTFNMVTMQREKVNTLFQFPMQLDMSGYMETNLIDKNKLIGDGNPEHDEEKDSESTSKYPPASPSSGNDSHLFELIGVTVHTGTAEGGHYYSFIRERVKRSTDNNNFSTNADLLLDNQQQCQQHRWYLFNDAEVKQFDPSQIANECFGGEITSKGYDQGSDRFLDFQFEKTHSAYMLFYERIDTPSTITTTSNIPTLQLKDSIPYAIPKDISDWIWEDNRRFVRDRHLFDHHYFTFMWTLCHHPAPVNTLVIKQDDQQEHVDKSGSITESYDMLPMQLAITFVFETYIHAKDKPTMTGWVEYLCKQFTACKPVAVWFLAHMTRDDTWLTKVLVRCPNHTIRHMFARVLIDVLHKSRFRDSSNEDSLVVQQFIHKYLLIISEGGARLSIRYMSEYFVFLHDFARNGIDECYLLLDCLCIQQLITFYMLHRGRQPKQSSSNNNNNDDGNTSSDDENQSSTNLLMTTNAIDDDIIPLNTIRLPANNNLNRPGIFEKMFPLIALLLETERTRSNLENFDLHLLVENDFAFIQQQILDNINLKATAHIIQLICYKNDVYANKIVNLLSQWITNYKNDMNSVQALFKVLTYLIEQNPNNITNENNDQQQILSTLNLDKNWCDFASLIVIRIGKLIDICPTQVFEWFNNVVNKSSIIHRWIYNNIKQWLKPYLLYNTYTKVRTLIAQLLVALVPSAIFRQTYRTGKYFLNLSKQQLASATQTTATHGTITSLLTLNQQVIKNRIVFLSTY</sequence>
<proteinExistence type="predicted"/>
<dbReference type="AlphaFoldDB" id="A0A8S2TVR6"/>
<protein>
    <recommendedName>
        <fullName evidence="2">USP domain-containing protein</fullName>
    </recommendedName>
</protein>
<reference evidence="3" key="1">
    <citation type="submission" date="2021-02" db="EMBL/GenBank/DDBJ databases">
        <authorList>
            <person name="Nowell W R."/>
        </authorList>
    </citation>
    <scope>NUCLEOTIDE SEQUENCE</scope>
</reference>
<dbReference type="PROSITE" id="PS50235">
    <property type="entry name" value="USP_3"/>
    <property type="match status" value="1"/>
</dbReference>
<gene>
    <name evidence="3" type="ORF">GIL414_LOCUS26127</name>
</gene>
<feature type="region of interest" description="Disordered" evidence="1">
    <location>
        <begin position="213"/>
        <end position="244"/>
    </location>
</feature>
<dbReference type="Pfam" id="PF12030">
    <property type="entry name" value="DUF3517"/>
    <property type="match status" value="1"/>
</dbReference>
<dbReference type="InterPro" id="IPR028889">
    <property type="entry name" value="USP"/>
</dbReference>
<dbReference type="SUPFAM" id="SSF54001">
    <property type="entry name" value="Cysteine proteinases"/>
    <property type="match status" value="1"/>
</dbReference>
<dbReference type="GO" id="GO:0016579">
    <property type="term" value="P:protein deubiquitination"/>
    <property type="evidence" value="ECO:0007669"/>
    <property type="project" value="InterPro"/>
</dbReference>
<dbReference type="GO" id="GO:0004843">
    <property type="term" value="F:cysteine-type deubiquitinase activity"/>
    <property type="evidence" value="ECO:0007669"/>
    <property type="project" value="InterPro"/>
</dbReference>
<evidence type="ECO:0000313" key="4">
    <source>
        <dbReference type="Proteomes" id="UP000681720"/>
    </source>
</evidence>
<dbReference type="InterPro" id="IPR038765">
    <property type="entry name" value="Papain-like_cys_pep_sf"/>
</dbReference>
<dbReference type="PROSITE" id="PS00973">
    <property type="entry name" value="USP_2"/>
    <property type="match status" value="1"/>
</dbReference>
<feature type="compositionally biased region" description="Basic and acidic residues" evidence="1">
    <location>
        <begin position="213"/>
        <end position="231"/>
    </location>
</feature>
<evidence type="ECO:0000313" key="3">
    <source>
        <dbReference type="EMBL" id="CAF4307484.1"/>
    </source>
</evidence>
<dbReference type="Proteomes" id="UP000681720">
    <property type="component" value="Unassembled WGS sequence"/>
</dbReference>
<evidence type="ECO:0000259" key="2">
    <source>
        <dbReference type="PROSITE" id="PS50235"/>
    </source>
</evidence>
<accession>A0A8S2TVR6</accession>
<dbReference type="Gene3D" id="3.90.70.10">
    <property type="entry name" value="Cysteine proteinases"/>
    <property type="match status" value="1"/>
</dbReference>
<dbReference type="InterPro" id="IPR001394">
    <property type="entry name" value="Peptidase_C19_UCH"/>
</dbReference>
<dbReference type="PANTHER" id="PTHR24006:SF827">
    <property type="entry name" value="UBIQUITIN CARBOXYL-TERMINAL HYDROLASE 34"/>
    <property type="match status" value="1"/>
</dbReference>
<name>A0A8S2TVR6_9BILA</name>
<evidence type="ECO:0000256" key="1">
    <source>
        <dbReference type="SAM" id="MobiDB-lite"/>
    </source>
</evidence>
<feature type="compositionally biased region" description="Low complexity" evidence="1">
    <location>
        <begin position="612"/>
        <end position="625"/>
    </location>
</feature>
<feature type="region of interest" description="Disordered" evidence="1">
    <location>
        <begin position="608"/>
        <end position="632"/>
    </location>
</feature>
<feature type="domain" description="USP" evidence="2">
    <location>
        <begin position="1"/>
        <end position="358"/>
    </location>
</feature>
<dbReference type="EMBL" id="CAJOBJ010037390">
    <property type="protein sequence ID" value="CAF4307484.1"/>
    <property type="molecule type" value="Genomic_DNA"/>
</dbReference>
<dbReference type="GO" id="GO:0005634">
    <property type="term" value="C:nucleus"/>
    <property type="evidence" value="ECO:0007669"/>
    <property type="project" value="TreeGrafter"/>
</dbReference>
<dbReference type="InterPro" id="IPR021905">
    <property type="entry name" value="DUF3517"/>
</dbReference>
<organism evidence="3 4">
    <name type="scientific">Rotaria magnacalcarata</name>
    <dbReference type="NCBI Taxonomy" id="392030"/>
    <lineage>
        <taxon>Eukaryota</taxon>
        <taxon>Metazoa</taxon>
        <taxon>Spiralia</taxon>
        <taxon>Gnathifera</taxon>
        <taxon>Rotifera</taxon>
        <taxon>Eurotatoria</taxon>
        <taxon>Bdelloidea</taxon>
        <taxon>Philodinida</taxon>
        <taxon>Philodinidae</taxon>
        <taxon>Rotaria</taxon>
    </lineage>
</organism>
<dbReference type="InterPro" id="IPR018200">
    <property type="entry name" value="USP_CS"/>
</dbReference>
<dbReference type="PANTHER" id="PTHR24006">
    <property type="entry name" value="UBIQUITIN CARBOXYL-TERMINAL HYDROLASE"/>
    <property type="match status" value="1"/>
</dbReference>
<dbReference type="Pfam" id="PF00443">
    <property type="entry name" value="UCH"/>
    <property type="match status" value="1"/>
</dbReference>
<dbReference type="InterPro" id="IPR050164">
    <property type="entry name" value="Peptidase_C19"/>
</dbReference>